<dbReference type="Pfam" id="PF04883">
    <property type="entry name" value="HK97-gp10_like"/>
    <property type="match status" value="1"/>
</dbReference>
<dbReference type="InterPro" id="IPR010064">
    <property type="entry name" value="HK97-gp10_tail"/>
</dbReference>
<evidence type="ECO:0000313" key="3">
    <source>
        <dbReference type="Proteomes" id="UP000297253"/>
    </source>
</evidence>
<dbReference type="RefSeq" id="WP_135182362.1">
    <property type="nucleotide sequence ID" value="NZ_JADGKZ010000012.1"/>
</dbReference>
<gene>
    <name evidence="2" type="ORF">E4T82_08260</name>
</gene>
<comment type="caution">
    <text evidence="2">The sequence shown here is derived from an EMBL/GenBank/DDBJ whole genome shotgun (WGS) entry which is preliminary data.</text>
</comment>
<dbReference type="OrthoDB" id="1696709at2"/>
<dbReference type="EMBL" id="SPPD01000012">
    <property type="protein sequence ID" value="TFU97346.1"/>
    <property type="molecule type" value="Genomic_DNA"/>
</dbReference>
<accession>A0A4Y9JB82</accession>
<protein>
    <submittedName>
        <fullName evidence="2">HK97 gp10 family phage protein</fullName>
    </submittedName>
</protein>
<reference evidence="2 3" key="1">
    <citation type="submission" date="2019-03" db="EMBL/GenBank/DDBJ databases">
        <title>Diversity of the mouse oral microbiome.</title>
        <authorList>
            <person name="Joseph S."/>
            <person name="Aduse-Opoku J."/>
            <person name="Curtis M."/>
            <person name="Wade W."/>
            <person name="Hashim A."/>
        </authorList>
    </citation>
    <scope>NUCLEOTIDE SEQUENCE [LARGE SCALE GENOMIC DNA]</scope>
    <source>
        <strain evidence="2 3">WM131</strain>
    </source>
</reference>
<evidence type="ECO:0000256" key="1">
    <source>
        <dbReference type="SAM" id="MobiDB-lite"/>
    </source>
</evidence>
<organism evidence="2 3">
    <name type="scientific">Streptococcus cuniculi</name>
    <dbReference type="NCBI Taxonomy" id="1432788"/>
    <lineage>
        <taxon>Bacteria</taxon>
        <taxon>Bacillati</taxon>
        <taxon>Bacillota</taxon>
        <taxon>Bacilli</taxon>
        <taxon>Lactobacillales</taxon>
        <taxon>Streptococcaceae</taxon>
        <taxon>Streptococcus</taxon>
    </lineage>
</organism>
<sequence>MTKIGLDELDTIITKELEEYANNTTDTMREVVEEVTDDAVETLKMTSPKRRGKYAKGWKSKATTDTNTALTKTIHNRTPGLTHLLEDGHAKQNGGRVEGKKHIAPVEKQAIQSFEEKLGKKL</sequence>
<dbReference type="Proteomes" id="UP000297253">
    <property type="component" value="Unassembled WGS sequence"/>
</dbReference>
<name>A0A4Y9JB82_9STRE</name>
<feature type="compositionally biased region" description="Basic residues" evidence="1">
    <location>
        <begin position="47"/>
        <end position="59"/>
    </location>
</feature>
<evidence type="ECO:0000313" key="2">
    <source>
        <dbReference type="EMBL" id="TFU97346.1"/>
    </source>
</evidence>
<feature type="region of interest" description="Disordered" evidence="1">
    <location>
        <begin position="47"/>
        <end position="68"/>
    </location>
</feature>
<proteinExistence type="predicted"/>
<dbReference type="AlphaFoldDB" id="A0A4Y9JB82"/>